<protein>
    <recommendedName>
        <fullName evidence="2">CCR4-NOT transcription complex subunit 1 HEAT repeat domain-containing protein</fullName>
    </recommendedName>
</protein>
<feature type="transmembrane region" description="Helical" evidence="1">
    <location>
        <begin position="44"/>
        <end position="65"/>
    </location>
</feature>
<evidence type="ECO:0000256" key="1">
    <source>
        <dbReference type="SAM" id="Phobius"/>
    </source>
</evidence>
<dbReference type="EMBL" id="CAJNOT010002796">
    <property type="protein sequence ID" value="CAF1344104.1"/>
    <property type="molecule type" value="Genomic_DNA"/>
</dbReference>
<dbReference type="Proteomes" id="UP000663864">
    <property type="component" value="Unassembled WGS sequence"/>
</dbReference>
<sequence>MWNSQHHTIALNNWYNRSNDNEKQQRLSHILEIVPDLRVVPVSFVANLITFILDLAYLASIRGYLKLDKCLSDKLREYQEIPNRDLNTSNSNNYINSKHIPL</sequence>
<organism evidence="4 5">
    <name type="scientific">Rotaria sordida</name>
    <dbReference type="NCBI Taxonomy" id="392033"/>
    <lineage>
        <taxon>Eukaryota</taxon>
        <taxon>Metazoa</taxon>
        <taxon>Spiralia</taxon>
        <taxon>Gnathifera</taxon>
        <taxon>Rotifera</taxon>
        <taxon>Eurotatoria</taxon>
        <taxon>Bdelloidea</taxon>
        <taxon>Philodinida</taxon>
        <taxon>Philodinidae</taxon>
        <taxon>Rotaria</taxon>
    </lineage>
</organism>
<dbReference type="Pfam" id="PF16418">
    <property type="entry name" value="CNOT1_HEAT"/>
    <property type="match status" value="1"/>
</dbReference>
<dbReference type="AlphaFoldDB" id="A0A819UWQ2"/>
<keyword evidence="1" id="KW-0472">Membrane</keyword>
<dbReference type="Proteomes" id="UP000663836">
    <property type="component" value="Unassembled WGS sequence"/>
</dbReference>
<reference evidence="4" key="1">
    <citation type="submission" date="2021-02" db="EMBL/GenBank/DDBJ databases">
        <authorList>
            <person name="Nowell W R."/>
        </authorList>
    </citation>
    <scope>NUCLEOTIDE SEQUENCE</scope>
</reference>
<dbReference type="EMBL" id="CAJOBD010008024">
    <property type="protein sequence ID" value="CAF4101859.1"/>
    <property type="molecule type" value="Genomic_DNA"/>
</dbReference>
<dbReference type="InterPro" id="IPR032194">
    <property type="entry name" value="CNOT1_HEAT"/>
</dbReference>
<gene>
    <name evidence="4" type="ORF">JBS370_LOCUS31770</name>
    <name evidence="3" type="ORF">ZHD862_LOCUS30205</name>
</gene>
<comment type="caution">
    <text evidence="4">The sequence shown here is derived from an EMBL/GenBank/DDBJ whole genome shotgun (WGS) entry which is preliminary data.</text>
</comment>
<evidence type="ECO:0000313" key="5">
    <source>
        <dbReference type="Proteomes" id="UP000663836"/>
    </source>
</evidence>
<name>A0A819UWQ2_9BILA</name>
<keyword evidence="1" id="KW-0812">Transmembrane</keyword>
<accession>A0A819UWQ2</accession>
<evidence type="ECO:0000313" key="3">
    <source>
        <dbReference type="EMBL" id="CAF1344104.1"/>
    </source>
</evidence>
<feature type="domain" description="CCR4-NOT transcription complex subunit 1 HEAT repeat" evidence="2">
    <location>
        <begin position="9"/>
        <end position="80"/>
    </location>
</feature>
<evidence type="ECO:0000259" key="2">
    <source>
        <dbReference type="Pfam" id="PF16418"/>
    </source>
</evidence>
<evidence type="ECO:0000313" key="4">
    <source>
        <dbReference type="EMBL" id="CAF4101859.1"/>
    </source>
</evidence>
<proteinExistence type="predicted"/>
<keyword evidence="1" id="KW-1133">Transmembrane helix</keyword>